<protein>
    <submittedName>
        <fullName evidence="10">Uncharacterized protein</fullName>
    </submittedName>
</protein>
<reference evidence="10 11" key="1">
    <citation type="submission" date="2015-08" db="EMBL/GenBank/DDBJ databases">
        <title>The complete genome sequence of Bacillus beveridgei MLTeJB.</title>
        <authorList>
            <person name="Hanson T.E."/>
            <person name="Mesa C."/>
            <person name="Basesman S.M."/>
            <person name="Oremland R.S."/>
        </authorList>
    </citation>
    <scope>NUCLEOTIDE SEQUENCE [LARGE SCALE GENOMIC DNA]</scope>
    <source>
        <strain evidence="10 11">MLTeJB</strain>
    </source>
</reference>
<name>A0A1D7QZ57_9BACI</name>
<dbReference type="KEGG" id="bbev:BBEV_2963"/>
<evidence type="ECO:0000256" key="8">
    <source>
        <dbReference type="ARBA" id="ARBA00035655"/>
    </source>
</evidence>
<dbReference type="RefSeq" id="WP_069366179.1">
    <property type="nucleotide sequence ID" value="NZ_CP012502.1"/>
</dbReference>
<evidence type="ECO:0000313" key="10">
    <source>
        <dbReference type="EMBL" id="AOM84288.1"/>
    </source>
</evidence>
<dbReference type="EMBL" id="CP012502">
    <property type="protein sequence ID" value="AOM84288.1"/>
    <property type="molecule type" value="Genomic_DNA"/>
</dbReference>
<feature type="transmembrane region" description="Helical" evidence="9">
    <location>
        <begin position="84"/>
        <end position="105"/>
    </location>
</feature>
<feature type="transmembrane region" description="Helical" evidence="9">
    <location>
        <begin position="310"/>
        <end position="331"/>
    </location>
</feature>
<dbReference type="InterPro" id="IPR007272">
    <property type="entry name" value="Sulf_transp_TsuA/YedE"/>
</dbReference>
<feature type="transmembrane region" description="Helical" evidence="9">
    <location>
        <begin position="18"/>
        <end position="37"/>
    </location>
</feature>
<comment type="subcellular location">
    <subcellularLocation>
        <location evidence="1">Cell inner membrane</location>
        <topology evidence="1">Multi-pass membrane protein</topology>
    </subcellularLocation>
</comment>
<sequence length="405" mass="43773">MSENSKSNGLYYSDPQNLFIVLMSIITIAVATISFVHSGWQFLVLYMLGWLIGFSLFQAKYGFSSVYRQIVEDGNTEMLRGHMIKLMVAVSLFSMILSANMALFGDTPEGAIAPITFGLVIGSFLFGFGMEFGSGLAPAAMREAQGGRTASLFTVSGFLTGATFGAYQFSFWNTTLPAGPEVSLAEDTGLGYLGAWAVFIFFFLLISIGSYYYKKSTRPPKLTPMPRGTSWTRNILTNWPIWVGAIILAVLNALVLLVQGSPWKFTAAFSIWGSKIADAVGLDPASWGYWGDQEPLPHLYDSIFSVDLSVLNLGVLSGAIMTMALAGLIRFGKVPPSVMIISFIGGTIMGYGATISFGANVGAYFSGLASMSVHAIIWTAMAVTGVFAAYVLEKKYRILGRGYKS</sequence>
<dbReference type="GO" id="GO:0005886">
    <property type="term" value="C:plasma membrane"/>
    <property type="evidence" value="ECO:0007669"/>
    <property type="project" value="UniProtKB-SubCell"/>
</dbReference>
<evidence type="ECO:0000256" key="2">
    <source>
        <dbReference type="ARBA" id="ARBA00022448"/>
    </source>
</evidence>
<keyword evidence="11" id="KW-1185">Reference proteome</keyword>
<evidence type="ECO:0000256" key="6">
    <source>
        <dbReference type="ARBA" id="ARBA00022989"/>
    </source>
</evidence>
<evidence type="ECO:0000256" key="3">
    <source>
        <dbReference type="ARBA" id="ARBA00022475"/>
    </source>
</evidence>
<dbReference type="PANTHER" id="PTHR30574">
    <property type="entry name" value="INNER MEMBRANE PROTEIN YEDE"/>
    <property type="match status" value="1"/>
</dbReference>
<accession>A0A1D7QZ57</accession>
<feature type="transmembrane region" description="Helical" evidence="9">
    <location>
        <begin position="190"/>
        <end position="213"/>
    </location>
</feature>
<dbReference type="Proteomes" id="UP000094463">
    <property type="component" value="Chromosome"/>
</dbReference>
<keyword evidence="2" id="KW-0813">Transport</keyword>
<keyword evidence="5 9" id="KW-0812">Transmembrane</keyword>
<evidence type="ECO:0000256" key="7">
    <source>
        <dbReference type="ARBA" id="ARBA00023136"/>
    </source>
</evidence>
<evidence type="ECO:0000313" key="11">
    <source>
        <dbReference type="Proteomes" id="UP000094463"/>
    </source>
</evidence>
<feature type="transmembrane region" description="Helical" evidence="9">
    <location>
        <begin position="150"/>
        <end position="170"/>
    </location>
</feature>
<evidence type="ECO:0000256" key="4">
    <source>
        <dbReference type="ARBA" id="ARBA00022519"/>
    </source>
</evidence>
<feature type="transmembrane region" description="Helical" evidence="9">
    <location>
        <begin position="371"/>
        <end position="392"/>
    </location>
</feature>
<dbReference type="AlphaFoldDB" id="A0A1D7QZ57"/>
<proteinExistence type="inferred from homology"/>
<gene>
    <name evidence="10" type="ORF">BBEV_2963</name>
</gene>
<feature type="transmembrane region" description="Helical" evidence="9">
    <location>
        <begin position="111"/>
        <end position="129"/>
    </location>
</feature>
<dbReference type="STRING" id="632773.BBEV_2963"/>
<keyword evidence="6 9" id="KW-1133">Transmembrane helix</keyword>
<evidence type="ECO:0000256" key="5">
    <source>
        <dbReference type="ARBA" id="ARBA00022692"/>
    </source>
</evidence>
<dbReference type="PANTHER" id="PTHR30574:SF1">
    <property type="entry name" value="SULPHUR TRANSPORT DOMAIN-CONTAINING PROTEIN"/>
    <property type="match status" value="1"/>
</dbReference>
<keyword evidence="7 9" id="KW-0472">Membrane</keyword>
<feature type="transmembrane region" description="Helical" evidence="9">
    <location>
        <begin position="43"/>
        <end position="63"/>
    </location>
</feature>
<dbReference type="Pfam" id="PF04143">
    <property type="entry name" value="Sulf_transp"/>
    <property type="match status" value="1"/>
</dbReference>
<keyword evidence="3" id="KW-1003">Cell membrane</keyword>
<comment type="similarity">
    <text evidence="8">Belongs to the TsuA/YedE (TC 9.B.102) family.</text>
</comment>
<dbReference type="OrthoDB" id="9794165at2"/>
<organism evidence="10 11">
    <name type="scientific">Salisediminibacterium beveridgei</name>
    <dbReference type="NCBI Taxonomy" id="632773"/>
    <lineage>
        <taxon>Bacteria</taxon>
        <taxon>Bacillati</taxon>
        <taxon>Bacillota</taxon>
        <taxon>Bacilli</taxon>
        <taxon>Bacillales</taxon>
        <taxon>Bacillaceae</taxon>
        <taxon>Salisediminibacterium</taxon>
    </lineage>
</organism>
<feature type="transmembrane region" description="Helical" evidence="9">
    <location>
        <begin position="234"/>
        <end position="258"/>
    </location>
</feature>
<keyword evidence="4" id="KW-0997">Cell inner membrane</keyword>
<evidence type="ECO:0000256" key="9">
    <source>
        <dbReference type="SAM" id="Phobius"/>
    </source>
</evidence>
<evidence type="ECO:0000256" key="1">
    <source>
        <dbReference type="ARBA" id="ARBA00004429"/>
    </source>
</evidence>
<feature type="transmembrane region" description="Helical" evidence="9">
    <location>
        <begin position="338"/>
        <end position="359"/>
    </location>
</feature>